<evidence type="ECO:0000313" key="2">
    <source>
        <dbReference type="Proteomes" id="UP001066276"/>
    </source>
</evidence>
<dbReference type="AlphaFoldDB" id="A0AAV7NWQ3"/>
<dbReference type="EMBL" id="JANPWB010000012">
    <property type="protein sequence ID" value="KAJ1119876.1"/>
    <property type="molecule type" value="Genomic_DNA"/>
</dbReference>
<accession>A0AAV7NWQ3</accession>
<sequence>MMTGRLEVGAHVVRARDLRRAAAARRWSPKLPVRQRAASSCFHGSGCRGLLESDICGPSALSWLADQLFRC</sequence>
<name>A0AAV7NWQ3_PLEWA</name>
<organism evidence="1 2">
    <name type="scientific">Pleurodeles waltl</name>
    <name type="common">Iberian ribbed newt</name>
    <dbReference type="NCBI Taxonomy" id="8319"/>
    <lineage>
        <taxon>Eukaryota</taxon>
        <taxon>Metazoa</taxon>
        <taxon>Chordata</taxon>
        <taxon>Craniata</taxon>
        <taxon>Vertebrata</taxon>
        <taxon>Euteleostomi</taxon>
        <taxon>Amphibia</taxon>
        <taxon>Batrachia</taxon>
        <taxon>Caudata</taxon>
        <taxon>Salamandroidea</taxon>
        <taxon>Salamandridae</taxon>
        <taxon>Pleurodelinae</taxon>
        <taxon>Pleurodeles</taxon>
    </lineage>
</organism>
<proteinExistence type="predicted"/>
<comment type="caution">
    <text evidence="1">The sequence shown here is derived from an EMBL/GenBank/DDBJ whole genome shotgun (WGS) entry which is preliminary data.</text>
</comment>
<gene>
    <name evidence="1" type="ORF">NDU88_008060</name>
</gene>
<protein>
    <submittedName>
        <fullName evidence="1">Uncharacterized protein</fullName>
    </submittedName>
</protein>
<dbReference type="Proteomes" id="UP001066276">
    <property type="component" value="Chromosome 8"/>
</dbReference>
<reference evidence="1" key="1">
    <citation type="journal article" date="2022" name="bioRxiv">
        <title>Sequencing and chromosome-scale assembly of the giantPleurodeles waltlgenome.</title>
        <authorList>
            <person name="Brown T."/>
            <person name="Elewa A."/>
            <person name="Iarovenko S."/>
            <person name="Subramanian E."/>
            <person name="Araus A.J."/>
            <person name="Petzold A."/>
            <person name="Susuki M."/>
            <person name="Suzuki K.-i.T."/>
            <person name="Hayashi T."/>
            <person name="Toyoda A."/>
            <person name="Oliveira C."/>
            <person name="Osipova E."/>
            <person name="Leigh N.D."/>
            <person name="Simon A."/>
            <person name="Yun M.H."/>
        </authorList>
    </citation>
    <scope>NUCLEOTIDE SEQUENCE</scope>
    <source>
        <strain evidence="1">20211129_DDA</strain>
        <tissue evidence="1">Liver</tissue>
    </source>
</reference>
<evidence type="ECO:0000313" key="1">
    <source>
        <dbReference type="EMBL" id="KAJ1119876.1"/>
    </source>
</evidence>
<keyword evidence="2" id="KW-1185">Reference proteome</keyword>